<evidence type="ECO:0000313" key="13">
    <source>
        <dbReference type="EMBL" id="MFC3660332.1"/>
    </source>
</evidence>
<keyword evidence="8 11" id="KW-1133">Transmembrane helix</keyword>
<dbReference type="PROSITE" id="PS51201">
    <property type="entry name" value="RCK_N"/>
    <property type="match status" value="1"/>
</dbReference>
<dbReference type="InterPro" id="IPR036291">
    <property type="entry name" value="NAD(P)-bd_dom_sf"/>
</dbReference>
<comment type="similarity">
    <text evidence="2">Belongs to the monovalent cation:proton antiporter 2 (CPA2) transporter (TC 2.A.37) family.</text>
</comment>
<evidence type="ECO:0000313" key="14">
    <source>
        <dbReference type="Proteomes" id="UP001595724"/>
    </source>
</evidence>
<dbReference type="Gene3D" id="3.40.50.720">
    <property type="entry name" value="NAD(P)-binding Rossmann-like Domain"/>
    <property type="match status" value="1"/>
</dbReference>
<comment type="subcellular location">
    <subcellularLocation>
        <location evidence="1">Membrane</location>
        <topology evidence="1">Multi-pass membrane protein</topology>
    </subcellularLocation>
</comment>
<feature type="transmembrane region" description="Helical" evidence="11">
    <location>
        <begin position="30"/>
        <end position="49"/>
    </location>
</feature>
<keyword evidence="5" id="KW-0633">Potassium transport</keyword>
<evidence type="ECO:0000256" key="5">
    <source>
        <dbReference type="ARBA" id="ARBA00022538"/>
    </source>
</evidence>
<dbReference type="InterPro" id="IPR003148">
    <property type="entry name" value="RCK_N"/>
</dbReference>
<dbReference type="InterPro" id="IPR038770">
    <property type="entry name" value="Na+/solute_symporter_sf"/>
</dbReference>
<dbReference type="RefSeq" id="WP_386709589.1">
    <property type="nucleotide sequence ID" value="NZ_JBHRYF010000008.1"/>
</dbReference>
<evidence type="ECO:0000259" key="12">
    <source>
        <dbReference type="PROSITE" id="PS51201"/>
    </source>
</evidence>
<feature type="transmembrane region" description="Helical" evidence="11">
    <location>
        <begin position="147"/>
        <end position="169"/>
    </location>
</feature>
<evidence type="ECO:0000256" key="10">
    <source>
        <dbReference type="ARBA" id="ARBA00023136"/>
    </source>
</evidence>
<keyword evidence="9" id="KW-0406">Ion transport</keyword>
<organism evidence="13 14">
    <name type="scientific">Luteimonas notoginsengisoli</name>
    <dbReference type="NCBI Taxonomy" id="1578200"/>
    <lineage>
        <taxon>Bacteria</taxon>
        <taxon>Pseudomonadati</taxon>
        <taxon>Pseudomonadota</taxon>
        <taxon>Gammaproteobacteria</taxon>
        <taxon>Lysobacterales</taxon>
        <taxon>Lysobacteraceae</taxon>
        <taxon>Luteimonas</taxon>
    </lineage>
</organism>
<reference evidence="14" key="1">
    <citation type="journal article" date="2019" name="Int. J. Syst. Evol. Microbiol.">
        <title>The Global Catalogue of Microorganisms (GCM) 10K type strain sequencing project: providing services to taxonomists for standard genome sequencing and annotation.</title>
        <authorList>
            <consortium name="The Broad Institute Genomics Platform"/>
            <consortium name="The Broad Institute Genome Sequencing Center for Infectious Disease"/>
            <person name="Wu L."/>
            <person name="Ma J."/>
        </authorList>
    </citation>
    <scope>NUCLEOTIDE SEQUENCE [LARGE SCALE GENOMIC DNA]</scope>
    <source>
        <strain evidence="14">KCTC 42211</strain>
    </source>
</reference>
<keyword evidence="10 11" id="KW-0472">Membrane</keyword>
<feature type="transmembrane region" description="Helical" evidence="11">
    <location>
        <begin position="181"/>
        <end position="200"/>
    </location>
</feature>
<sequence length="610" mass="65442">MHGSGLELALVFLLAAVIAVPVFKKLGLGAVLAYLAAGVVLGPDGIGVVRDADRILNAAEIGVVMLLFVIGLELSPARLRVMRKPVFVSGGLQVLLSALALGAVAMAAHLSWKAALVVGLGLALSSTAVGLQLLGERKELNTDYGRLAFAILLFQDLVAIPLLAAIPLLGGAKEQTLTWPIALQAVGAVALVVFGGRYLLRYVFRVVARTGMPEAFTATALLAVLGSAWFMQEAGLSAGLGAFIAGVLLADTEFRHELESQIQPFEGLLLGLFFIAVGLGIDLDRVAAEPLLIGGGVLALLVVKFAVLFLVGRLWPGRLPPREALALGGVLWLGGEFAFVVFNEAARVRLIDSVVHDRLVAMVGISMALTPLLLIAISRLLRKIPVASRSHGAGPDFDDIKDNRPEVLVAGMGRFGQIVARLLVAQRIPFVALESNLDTVEGLRRLGNELYYGDPTRPDLLRAAGGERIKVFVMAMDDPDTNTRAVRLVRRMYPDAKVFARASDRQHAWRLMDMGASVFRELFGSSLKMGEEVLVALGMSPEKAAEHAERFREHDNRLLSAQHLVYDDDVALRQTSRESRVELMQLFAADSIGSDDPAQAPLPEPPKQAT</sequence>
<gene>
    <name evidence="13" type="ORF">ACFOM9_09665</name>
</gene>
<keyword evidence="3" id="KW-0813">Transport</keyword>
<feature type="transmembrane region" description="Helical" evidence="11">
    <location>
        <begin position="264"/>
        <end position="281"/>
    </location>
</feature>
<dbReference type="Gene3D" id="1.20.1530.20">
    <property type="match status" value="1"/>
</dbReference>
<keyword evidence="6 11" id="KW-0812">Transmembrane</keyword>
<feature type="transmembrane region" description="Helical" evidence="11">
    <location>
        <begin position="362"/>
        <end position="381"/>
    </location>
</feature>
<feature type="transmembrane region" description="Helical" evidence="11">
    <location>
        <begin position="114"/>
        <end position="135"/>
    </location>
</feature>
<evidence type="ECO:0000256" key="8">
    <source>
        <dbReference type="ARBA" id="ARBA00022989"/>
    </source>
</evidence>
<feature type="transmembrane region" description="Helical" evidence="11">
    <location>
        <begin position="86"/>
        <end position="108"/>
    </location>
</feature>
<accession>A0ABV7UTJ6</accession>
<evidence type="ECO:0000256" key="7">
    <source>
        <dbReference type="ARBA" id="ARBA00022958"/>
    </source>
</evidence>
<name>A0ABV7UTJ6_9GAMM</name>
<dbReference type="EMBL" id="JBHRYF010000008">
    <property type="protein sequence ID" value="MFC3660332.1"/>
    <property type="molecule type" value="Genomic_DNA"/>
</dbReference>
<evidence type="ECO:0000256" key="6">
    <source>
        <dbReference type="ARBA" id="ARBA00022692"/>
    </source>
</evidence>
<evidence type="ECO:0000256" key="2">
    <source>
        <dbReference type="ARBA" id="ARBA00005551"/>
    </source>
</evidence>
<feature type="domain" description="RCK N-terminal" evidence="12">
    <location>
        <begin position="404"/>
        <end position="522"/>
    </location>
</feature>
<keyword evidence="14" id="KW-1185">Reference proteome</keyword>
<protein>
    <submittedName>
        <fullName evidence="13">Monovalent cation:proton antiporter-2 (CPA2) family protein</fullName>
    </submittedName>
</protein>
<keyword evidence="4" id="KW-0050">Antiport</keyword>
<dbReference type="InterPro" id="IPR004771">
    <property type="entry name" value="K/H_exchanger"/>
</dbReference>
<dbReference type="SUPFAM" id="SSF51735">
    <property type="entry name" value="NAD(P)-binding Rossmann-fold domains"/>
    <property type="match status" value="1"/>
</dbReference>
<evidence type="ECO:0000256" key="3">
    <source>
        <dbReference type="ARBA" id="ARBA00022448"/>
    </source>
</evidence>
<proteinExistence type="inferred from homology"/>
<feature type="transmembrane region" description="Helical" evidence="11">
    <location>
        <begin position="6"/>
        <end position="23"/>
    </location>
</feature>
<evidence type="ECO:0000256" key="4">
    <source>
        <dbReference type="ARBA" id="ARBA00022449"/>
    </source>
</evidence>
<dbReference type="Pfam" id="PF00999">
    <property type="entry name" value="Na_H_Exchanger"/>
    <property type="match status" value="1"/>
</dbReference>
<evidence type="ECO:0000256" key="1">
    <source>
        <dbReference type="ARBA" id="ARBA00004141"/>
    </source>
</evidence>
<feature type="transmembrane region" description="Helical" evidence="11">
    <location>
        <begin position="324"/>
        <end position="342"/>
    </location>
</feature>
<dbReference type="Pfam" id="PF02254">
    <property type="entry name" value="TrkA_N"/>
    <property type="match status" value="1"/>
</dbReference>
<dbReference type="Proteomes" id="UP001595724">
    <property type="component" value="Unassembled WGS sequence"/>
</dbReference>
<dbReference type="PANTHER" id="PTHR46157:SF4">
    <property type="entry name" value="K(+) EFFLUX ANTIPORTER 3, CHLOROPLASTIC"/>
    <property type="match status" value="1"/>
</dbReference>
<feature type="transmembrane region" description="Helical" evidence="11">
    <location>
        <begin position="55"/>
        <end position="74"/>
    </location>
</feature>
<dbReference type="NCBIfam" id="TIGR00932">
    <property type="entry name" value="2a37"/>
    <property type="match status" value="1"/>
</dbReference>
<evidence type="ECO:0000256" key="9">
    <source>
        <dbReference type="ARBA" id="ARBA00023065"/>
    </source>
</evidence>
<dbReference type="InterPro" id="IPR006153">
    <property type="entry name" value="Cation/H_exchanger_TM"/>
</dbReference>
<keyword evidence="7" id="KW-0630">Potassium</keyword>
<dbReference type="PANTHER" id="PTHR46157">
    <property type="entry name" value="K(+) EFFLUX ANTIPORTER 3, CHLOROPLASTIC"/>
    <property type="match status" value="1"/>
</dbReference>
<feature type="transmembrane region" description="Helical" evidence="11">
    <location>
        <begin position="293"/>
        <end position="312"/>
    </location>
</feature>
<comment type="caution">
    <text evidence="13">The sequence shown here is derived from an EMBL/GenBank/DDBJ whole genome shotgun (WGS) entry which is preliminary data.</text>
</comment>
<evidence type="ECO:0000256" key="11">
    <source>
        <dbReference type="SAM" id="Phobius"/>
    </source>
</evidence>